<name>A0A0K2D0E2_9CAUD</name>
<evidence type="ECO:0000313" key="3">
    <source>
        <dbReference type="Proteomes" id="UP000204647"/>
    </source>
</evidence>
<keyword evidence="1" id="KW-0472">Membrane</keyword>
<dbReference type="SMR" id="A0A0K2D0E2"/>
<proteinExistence type="predicted"/>
<keyword evidence="3" id="KW-1185">Reference proteome</keyword>
<dbReference type="GeneID" id="26632898"/>
<dbReference type="RefSeq" id="YP_009206410.1">
    <property type="nucleotide sequence ID" value="NC_028887.1"/>
</dbReference>
<keyword evidence="1" id="KW-1133">Transmembrane helix</keyword>
<organism evidence="2 3">
    <name type="scientific">Bacillus phage AvesoBmore</name>
    <dbReference type="NCBI Taxonomy" id="1698451"/>
    <lineage>
        <taxon>Viruses</taxon>
        <taxon>Duplodnaviria</taxon>
        <taxon>Heunggongvirae</taxon>
        <taxon>Uroviricota</taxon>
        <taxon>Caudoviricetes</taxon>
        <taxon>Herelleviridae</taxon>
        <taxon>Bastillevirinae</taxon>
        <taxon>Bequatrovirus</taxon>
        <taxon>Bequatrovirus avesobmore</taxon>
    </lineage>
</organism>
<keyword evidence="1" id="KW-0812">Transmembrane</keyword>
<dbReference type="EMBL" id="KT307976">
    <property type="protein sequence ID" value="ALA13299.1"/>
    <property type="molecule type" value="Genomic_DNA"/>
</dbReference>
<reference evidence="2 3" key="1">
    <citation type="journal article" date="2015" name="Genome Announc.">
        <title>Genome Sequences of Two Bacillus cereus Group Bacteriophages, Eyuki and AvesoBmore.</title>
        <authorList>
            <person name="Erill I."/>
            <person name="Caruso S.M."/>
        </authorList>
    </citation>
    <scope>NUCLEOTIDE SEQUENCE [LARGE SCALE GENOMIC DNA]</scope>
</reference>
<feature type="transmembrane region" description="Helical" evidence="1">
    <location>
        <begin position="36"/>
        <end position="59"/>
    </location>
</feature>
<gene>
    <name evidence="2" type="ORF">AVESOBMORE_55</name>
</gene>
<dbReference type="Proteomes" id="UP000204647">
    <property type="component" value="Segment"/>
</dbReference>
<sequence>MFILDLAVLFLYQVLTWIVEIIFTASLIILAITISLFVMGITAILLIICIPIGVAMLIYDKLSSAFKGTS</sequence>
<dbReference type="KEGG" id="vg:26632898"/>
<evidence type="ECO:0000256" key="1">
    <source>
        <dbReference type="SAM" id="Phobius"/>
    </source>
</evidence>
<accession>A0A0K2D0E2</accession>
<protein>
    <submittedName>
        <fullName evidence="2">Uncharacterized protein</fullName>
    </submittedName>
</protein>
<evidence type="ECO:0000313" key="2">
    <source>
        <dbReference type="EMBL" id="ALA13299.1"/>
    </source>
</evidence>
<feature type="transmembrane region" description="Helical" evidence="1">
    <location>
        <begin position="7"/>
        <end position="30"/>
    </location>
</feature>